<dbReference type="GO" id="GO:0009116">
    <property type="term" value="P:nucleoside metabolic process"/>
    <property type="evidence" value="ECO:0007669"/>
    <property type="project" value="InterPro"/>
</dbReference>
<keyword evidence="3" id="KW-0328">Glycosyltransferase</keyword>
<feature type="region of interest" description="Disordered" evidence="1">
    <location>
        <begin position="23"/>
        <end position="93"/>
    </location>
</feature>
<name>H0E3P8_9ACTN</name>
<dbReference type="EC" id="2.4.2.1" evidence="3"/>
<dbReference type="SUPFAM" id="SSF53167">
    <property type="entry name" value="Purine and uridine phosphorylases"/>
    <property type="match status" value="1"/>
</dbReference>
<dbReference type="EMBL" id="AGUD01000077">
    <property type="protein sequence ID" value="EHN11696.1"/>
    <property type="molecule type" value="Genomic_DNA"/>
</dbReference>
<dbReference type="Proteomes" id="UP000005143">
    <property type="component" value="Unassembled WGS sequence"/>
</dbReference>
<evidence type="ECO:0000313" key="3">
    <source>
        <dbReference type="EMBL" id="EHN11696.1"/>
    </source>
</evidence>
<reference evidence="3 4" key="1">
    <citation type="journal article" date="2013" name="Biodegradation">
        <title>Quantitative proteomic analysis of ibuprofen-degrading Patulibacter sp. strain I11.</title>
        <authorList>
            <person name="Almeida B."/>
            <person name="Kjeldal H."/>
            <person name="Lolas I."/>
            <person name="Knudsen A.D."/>
            <person name="Carvalho G."/>
            <person name="Nielsen K.L."/>
            <person name="Barreto Crespo M.T."/>
            <person name="Stensballe A."/>
            <person name="Nielsen J.L."/>
        </authorList>
    </citation>
    <scope>NUCLEOTIDE SEQUENCE [LARGE SCALE GENOMIC DNA]</scope>
    <source>
        <strain evidence="3 4">I11</strain>
    </source>
</reference>
<comment type="caution">
    <text evidence="3">The sequence shown here is derived from an EMBL/GenBank/DDBJ whole genome shotgun (WGS) entry which is preliminary data.</text>
</comment>
<organism evidence="3 4">
    <name type="scientific">Patulibacter medicamentivorans</name>
    <dbReference type="NCBI Taxonomy" id="1097667"/>
    <lineage>
        <taxon>Bacteria</taxon>
        <taxon>Bacillati</taxon>
        <taxon>Actinomycetota</taxon>
        <taxon>Thermoleophilia</taxon>
        <taxon>Solirubrobacterales</taxon>
        <taxon>Patulibacteraceae</taxon>
        <taxon>Patulibacter</taxon>
    </lineage>
</organism>
<feature type="domain" description="Nucleoside phosphorylase" evidence="2">
    <location>
        <begin position="114"/>
        <end position="294"/>
    </location>
</feature>
<feature type="compositionally biased region" description="Low complexity" evidence="1">
    <location>
        <begin position="23"/>
        <end position="62"/>
    </location>
</feature>
<accession>H0E3P8</accession>
<gene>
    <name evidence="3" type="ORF">PAI11_14220</name>
</gene>
<dbReference type="Gene3D" id="3.40.50.1580">
    <property type="entry name" value="Nucleoside phosphorylase domain"/>
    <property type="match status" value="1"/>
</dbReference>
<keyword evidence="4" id="KW-1185">Reference proteome</keyword>
<keyword evidence="3" id="KW-0808">Transferase</keyword>
<evidence type="ECO:0000259" key="2">
    <source>
        <dbReference type="Pfam" id="PF01048"/>
    </source>
</evidence>
<proteinExistence type="predicted"/>
<dbReference type="Pfam" id="PF01048">
    <property type="entry name" value="PNP_UDP_1"/>
    <property type="match status" value="1"/>
</dbReference>
<dbReference type="InterPro" id="IPR035994">
    <property type="entry name" value="Nucleoside_phosphorylase_sf"/>
</dbReference>
<dbReference type="InterPro" id="IPR000845">
    <property type="entry name" value="Nucleoside_phosphorylase_d"/>
</dbReference>
<dbReference type="AlphaFoldDB" id="H0E3P8"/>
<evidence type="ECO:0000256" key="1">
    <source>
        <dbReference type="SAM" id="MobiDB-lite"/>
    </source>
</evidence>
<feature type="compositionally biased region" description="Basic and acidic residues" evidence="1">
    <location>
        <begin position="65"/>
        <end position="81"/>
    </location>
</feature>
<evidence type="ECO:0000313" key="4">
    <source>
        <dbReference type="Proteomes" id="UP000005143"/>
    </source>
</evidence>
<sequence>MTTCPSSSARSWARTRVVRVESAVTASAWSTARRTASTRALRRSPASSSGGLTVSGSTEGSVEPPRSRDPGRRIGAGERPARPGGRRRSRPGPILAAVTRLPEMLHLVNPVAPRAIVVGDPGRALELAQSLLERPLMSNHQRGLWGYTGAAADGRPLTIQSTGTGGASAVAVVRELADAGVRQMVRAGSAVAVGPEPAVAGELRVVAFAVPGDGASRALGGQGPVRPDESLLTRLRAGGTPSVGVLSVDVLPQDGGEAPELPADVGALDRQTAALLLAAGRFDVRAAAVVAFPHLDGDEDRRSDWWRAVGAAAAAALTDAG</sequence>
<dbReference type="GO" id="GO:0004731">
    <property type="term" value="F:purine-nucleoside phosphorylase activity"/>
    <property type="evidence" value="ECO:0007669"/>
    <property type="project" value="UniProtKB-EC"/>
</dbReference>
<protein>
    <submittedName>
        <fullName evidence="3">Purine nucleoside phosphorylase</fullName>
        <ecNumber evidence="3">2.4.2.1</ecNumber>
    </submittedName>
</protein>